<organism evidence="2 3">
    <name type="scientific">Aliiroseovarius crassostreae</name>
    <dbReference type="NCBI Taxonomy" id="154981"/>
    <lineage>
        <taxon>Bacteria</taxon>
        <taxon>Pseudomonadati</taxon>
        <taxon>Pseudomonadota</taxon>
        <taxon>Alphaproteobacteria</taxon>
        <taxon>Rhodobacterales</taxon>
        <taxon>Paracoccaceae</taxon>
        <taxon>Aliiroseovarius</taxon>
    </lineage>
</organism>
<keyword evidence="3" id="KW-1185">Reference proteome</keyword>
<protein>
    <submittedName>
        <fullName evidence="2">Uncharacterized protein</fullName>
    </submittedName>
</protein>
<reference evidence="2 3" key="1">
    <citation type="submission" date="2015-09" db="EMBL/GenBank/DDBJ databases">
        <title>Draft genome sequence of Aliiroseovarius crassostreae CV919-312TSm, the causative agent of Roseovarius Oyster Disease (formerly Juvenile Oyster Disease).</title>
        <authorList>
            <person name="Kessner L."/>
            <person name="Spinard E."/>
            <person name="Nelson D."/>
        </authorList>
    </citation>
    <scope>NUCLEOTIDE SEQUENCE [LARGE SCALE GENOMIC DNA]</scope>
    <source>
        <strain evidence="2 3">CV919-312</strain>
    </source>
</reference>
<comment type="caution">
    <text evidence="2">The sequence shown here is derived from an EMBL/GenBank/DDBJ whole genome shotgun (WGS) entry which is preliminary data.</text>
</comment>
<dbReference type="EMBL" id="LKBA01000008">
    <property type="protein sequence ID" value="KPN62939.1"/>
    <property type="molecule type" value="Genomic_DNA"/>
</dbReference>
<name>A0A0N8IBF2_9RHOB</name>
<proteinExistence type="predicted"/>
<evidence type="ECO:0000313" key="2">
    <source>
        <dbReference type="EMBL" id="KPN62939.1"/>
    </source>
</evidence>
<feature type="compositionally biased region" description="Polar residues" evidence="1">
    <location>
        <begin position="293"/>
        <end position="305"/>
    </location>
</feature>
<dbReference type="Proteomes" id="UP000050471">
    <property type="component" value="Unassembled WGS sequence"/>
</dbReference>
<dbReference type="AlphaFoldDB" id="A0A0N8IBF2"/>
<feature type="region of interest" description="Disordered" evidence="1">
    <location>
        <begin position="275"/>
        <end position="305"/>
    </location>
</feature>
<dbReference type="STRING" id="154981.AKJ29_01985"/>
<dbReference type="RefSeq" id="WP_055190854.1">
    <property type="nucleotide sequence ID" value="NZ_FPBS01000030.1"/>
</dbReference>
<accession>A0A0N8IBF2</accession>
<evidence type="ECO:0000256" key="1">
    <source>
        <dbReference type="SAM" id="MobiDB-lite"/>
    </source>
</evidence>
<gene>
    <name evidence="2" type="ORF">AKJ29_01985</name>
</gene>
<evidence type="ECO:0000313" key="3">
    <source>
        <dbReference type="Proteomes" id="UP000050471"/>
    </source>
</evidence>
<sequence length="305" mass="33252">MRAVLIPFDLARKATSWAVTSPTEQDICATVFCAQIIRGFDGRKDMDPEHYFVGKDVTQISLDEVFTVRSEDAVPEQRKGAHLSLFNEIRSAEFSALLTHLVHDAMVTEDVALIFPDAVSFEYGDPATFIAANSVSLRLDADLNPLGEPVSPDRFTVFGMGELLLLDHVLQVWDDIPDCAAPNEDICGSDFGKVLTARVVTQGHEEGERTVSLFEVTVLENEVQISMTEKPEIVPTEQAVGGDEDIVLVPSEFREDGQVVTTDGEVLNPLLGLAKNNLAGQDEQQENGGGDDSSGQTTQQSNELD</sequence>